<dbReference type="Pfam" id="PF13377">
    <property type="entry name" value="Peripla_BP_3"/>
    <property type="match status" value="1"/>
</dbReference>
<dbReference type="SUPFAM" id="SSF53822">
    <property type="entry name" value="Periplasmic binding protein-like I"/>
    <property type="match status" value="1"/>
</dbReference>
<dbReference type="PANTHER" id="PTHR30146:SF24">
    <property type="entry name" value="XYLOSE OPERON REGULATORY PROTEIN"/>
    <property type="match status" value="1"/>
</dbReference>
<dbReference type="RefSeq" id="WP_280998519.1">
    <property type="nucleotide sequence ID" value="NZ_CP069362.1"/>
</dbReference>
<name>A0ABY8PPX7_9BACT</name>
<accession>A0ABY8PPX7</accession>
<dbReference type="Gene3D" id="3.40.50.2300">
    <property type="match status" value="2"/>
</dbReference>
<evidence type="ECO:0000313" key="5">
    <source>
        <dbReference type="EMBL" id="WGS64681.1"/>
    </source>
</evidence>
<dbReference type="InterPro" id="IPR000843">
    <property type="entry name" value="HTH_LacI"/>
</dbReference>
<sequence length="327" mass="37368">MKRISIKDVAKEAKVSISTVSRVINNSAPVNEELKNRVEEAIKKLNYNPSTIAQSLRKGKTKTIGFVIPDITNPFFPNIVKGVEDCLKKEGYTLLLSNSDQDFKMETEIINTFISKHIDGIIFTGTGLYNPALEKLIKRGIKIVFLDRILEGVNASYVISDNQIGIYTLLEYLYERGNRSFYFVNGNENTFSAKIRYETFINYMKKKNIKIYKHIYTRFSYEAGYEFGKNIRSLPDVIMGGNDLIAYGIIDSLRERGIRIPEEVSVTGFDDLLFSKHYKPSLTTIRQPIYEMGYKAAELILKIINGKQKNVKGIILKPELIIRESTK</sequence>
<gene>
    <name evidence="5" type="ORF">JRV97_09990</name>
</gene>
<dbReference type="CDD" id="cd01392">
    <property type="entry name" value="HTH_LacI"/>
    <property type="match status" value="1"/>
</dbReference>
<dbReference type="SMART" id="SM00354">
    <property type="entry name" value="HTH_LACI"/>
    <property type="match status" value="1"/>
</dbReference>
<dbReference type="PANTHER" id="PTHR30146">
    <property type="entry name" value="LACI-RELATED TRANSCRIPTIONAL REPRESSOR"/>
    <property type="match status" value="1"/>
</dbReference>
<dbReference type="Pfam" id="PF00356">
    <property type="entry name" value="LacI"/>
    <property type="match status" value="1"/>
</dbReference>
<reference evidence="5 6" key="1">
    <citation type="submission" date="2021-02" db="EMBL/GenBank/DDBJ databases">
        <title>Characterization of Marinitoga sp. nov. str. BP5-C20A.</title>
        <authorList>
            <person name="Erauso G."/>
            <person name="Postec A."/>
        </authorList>
    </citation>
    <scope>NUCLEOTIDE SEQUENCE [LARGE SCALE GENOMIC DNA]</scope>
    <source>
        <strain evidence="5 6">BP5-C20A</strain>
    </source>
</reference>
<dbReference type="PROSITE" id="PS50932">
    <property type="entry name" value="HTH_LACI_2"/>
    <property type="match status" value="1"/>
</dbReference>
<dbReference type="SUPFAM" id="SSF47413">
    <property type="entry name" value="lambda repressor-like DNA-binding domains"/>
    <property type="match status" value="1"/>
</dbReference>
<feature type="domain" description="HTH lacI-type" evidence="4">
    <location>
        <begin position="4"/>
        <end position="58"/>
    </location>
</feature>
<dbReference type="Gene3D" id="1.10.260.40">
    <property type="entry name" value="lambda repressor-like DNA-binding domains"/>
    <property type="match status" value="1"/>
</dbReference>
<keyword evidence="3" id="KW-0804">Transcription</keyword>
<keyword evidence="1" id="KW-0805">Transcription regulation</keyword>
<evidence type="ECO:0000313" key="6">
    <source>
        <dbReference type="Proteomes" id="UP001232493"/>
    </source>
</evidence>
<dbReference type="GO" id="GO:0003677">
    <property type="term" value="F:DNA binding"/>
    <property type="evidence" value="ECO:0007669"/>
    <property type="project" value="UniProtKB-KW"/>
</dbReference>
<dbReference type="PROSITE" id="PS00356">
    <property type="entry name" value="HTH_LACI_1"/>
    <property type="match status" value="1"/>
</dbReference>
<proteinExistence type="predicted"/>
<dbReference type="Proteomes" id="UP001232493">
    <property type="component" value="Chromosome"/>
</dbReference>
<evidence type="ECO:0000256" key="2">
    <source>
        <dbReference type="ARBA" id="ARBA00023125"/>
    </source>
</evidence>
<organism evidence="5 6">
    <name type="scientific">Marinitoga aeolica</name>
    <dbReference type="NCBI Taxonomy" id="2809031"/>
    <lineage>
        <taxon>Bacteria</taxon>
        <taxon>Thermotogati</taxon>
        <taxon>Thermotogota</taxon>
        <taxon>Thermotogae</taxon>
        <taxon>Petrotogales</taxon>
        <taxon>Petrotogaceae</taxon>
        <taxon>Marinitoga</taxon>
    </lineage>
</organism>
<keyword evidence="6" id="KW-1185">Reference proteome</keyword>
<evidence type="ECO:0000256" key="1">
    <source>
        <dbReference type="ARBA" id="ARBA00023015"/>
    </source>
</evidence>
<protein>
    <submittedName>
        <fullName evidence="5">LacI family DNA-binding transcriptional regulator</fullName>
    </submittedName>
</protein>
<dbReference type="PRINTS" id="PR00036">
    <property type="entry name" value="HTHLACI"/>
</dbReference>
<dbReference type="InterPro" id="IPR028082">
    <property type="entry name" value="Peripla_BP_I"/>
</dbReference>
<evidence type="ECO:0000256" key="3">
    <source>
        <dbReference type="ARBA" id="ARBA00023163"/>
    </source>
</evidence>
<keyword evidence="2 5" id="KW-0238">DNA-binding</keyword>
<dbReference type="InterPro" id="IPR010982">
    <property type="entry name" value="Lambda_DNA-bd_dom_sf"/>
</dbReference>
<dbReference type="EMBL" id="CP069362">
    <property type="protein sequence ID" value="WGS64681.1"/>
    <property type="molecule type" value="Genomic_DNA"/>
</dbReference>
<evidence type="ECO:0000259" key="4">
    <source>
        <dbReference type="PROSITE" id="PS50932"/>
    </source>
</evidence>
<dbReference type="InterPro" id="IPR046335">
    <property type="entry name" value="LacI/GalR-like_sensor"/>
</dbReference>
<dbReference type="CDD" id="cd06267">
    <property type="entry name" value="PBP1_LacI_sugar_binding-like"/>
    <property type="match status" value="1"/>
</dbReference>